<dbReference type="SUPFAM" id="SSF103473">
    <property type="entry name" value="MFS general substrate transporter"/>
    <property type="match status" value="1"/>
</dbReference>
<feature type="transmembrane region" description="Helical" evidence="1">
    <location>
        <begin position="260"/>
        <end position="278"/>
    </location>
</feature>
<dbReference type="InterPro" id="IPR020846">
    <property type="entry name" value="MFS_dom"/>
</dbReference>
<proteinExistence type="predicted"/>
<feature type="transmembrane region" description="Helical" evidence="1">
    <location>
        <begin position="170"/>
        <end position="190"/>
    </location>
</feature>
<evidence type="ECO:0000256" key="1">
    <source>
        <dbReference type="SAM" id="Phobius"/>
    </source>
</evidence>
<dbReference type="EMBL" id="CZRL01000098">
    <property type="protein sequence ID" value="CUS53749.1"/>
    <property type="molecule type" value="Genomic_DNA"/>
</dbReference>
<feature type="transmembrane region" description="Helical" evidence="1">
    <location>
        <begin position="211"/>
        <end position="231"/>
    </location>
</feature>
<keyword evidence="1" id="KW-0472">Membrane</keyword>
<dbReference type="InterPro" id="IPR036259">
    <property type="entry name" value="MFS_trans_sf"/>
</dbReference>
<feature type="transmembrane region" description="Helical" evidence="1">
    <location>
        <begin position="285"/>
        <end position="305"/>
    </location>
</feature>
<dbReference type="Gene3D" id="1.20.1250.20">
    <property type="entry name" value="MFS general substrate transporter like domains"/>
    <property type="match status" value="2"/>
</dbReference>
<keyword evidence="1" id="KW-0812">Transmembrane</keyword>
<accession>A0A161JPJ3</accession>
<protein>
    <submittedName>
        <fullName evidence="3">Transporter, putative</fullName>
    </submittedName>
</protein>
<gene>
    <name evidence="3" type="ORF">MGWOODY_XGa2858</name>
</gene>
<feature type="transmembrane region" description="Helical" evidence="1">
    <location>
        <begin position="374"/>
        <end position="393"/>
    </location>
</feature>
<feature type="transmembrane region" description="Helical" evidence="1">
    <location>
        <begin position="80"/>
        <end position="99"/>
    </location>
</feature>
<dbReference type="Pfam" id="PF07690">
    <property type="entry name" value="MFS_1"/>
    <property type="match status" value="1"/>
</dbReference>
<name>A0A161JPJ3_9ZZZZ</name>
<dbReference type="InterPro" id="IPR050327">
    <property type="entry name" value="Proton-linked_MCT"/>
</dbReference>
<feature type="domain" description="Major facilitator superfamily (MFS) profile" evidence="2">
    <location>
        <begin position="11"/>
        <end position="400"/>
    </location>
</feature>
<feature type="transmembrane region" description="Helical" evidence="1">
    <location>
        <begin position="49"/>
        <end position="68"/>
    </location>
</feature>
<evidence type="ECO:0000313" key="3">
    <source>
        <dbReference type="EMBL" id="CUS53749.1"/>
    </source>
</evidence>
<feature type="transmembrane region" description="Helical" evidence="1">
    <location>
        <begin position="345"/>
        <end position="368"/>
    </location>
</feature>
<dbReference type="CDD" id="cd17355">
    <property type="entry name" value="MFS_YcxA_like"/>
    <property type="match status" value="1"/>
</dbReference>
<keyword evidence="1" id="KW-1133">Transmembrane helix</keyword>
<dbReference type="PROSITE" id="PS50850">
    <property type="entry name" value="MFS"/>
    <property type="match status" value="1"/>
</dbReference>
<organism evidence="3">
    <name type="scientific">hydrothermal vent metagenome</name>
    <dbReference type="NCBI Taxonomy" id="652676"/>
    <lineage>
        <taxon>unclassified sequences</taxon>
        <taxon>metagenomes</taxon>
        <taxon>ecological metagenomes</taxon>
    </lineage>
</organism>
<evidence type="ECO:0000259" key="2">
    <source>
        <dbReference type="PROSITE" id="PS50850"/>
    </source>
</evidence>
<feature type="transmembrane region" description="Helical" evidence="1">
    <location>
        <begin position="136"/>
        <end position="158"/>
    </location>
</feature>
<sequence length="404" mass="43207">MTSIKMPPVKALFVLAVAFLLLLFNGGSRFTIGLTLKPMADDLVWSRTTLSLTVTVFMVVSAVVLPVIGRLVDRYNPKVILALALLVSSTSIALMGLIQTPFQAILLYGVIFALSNAGTSVAPIGVLISRWFPNRLGLANSIAISGMGVGQLVIILLLTAQLDVIGWRGAFILLAGLGLVLIVPLMFLGVPTTAHQQTDQSTSGGVANSRGGVSTAVCTPVFWILIVIYAICGGQDFFVATHVVAFASDQGLTSTMAGNLFALMGLFGLFGVLATGFLTDRYGPVLPTLVCFAVRIVVFTLVMLLPTPTTIILFALCYGITFWITAPLTVVFVQQYFGRADLGLFSGIIIMTHQAAGGAGAYLGGAVYDAFGDYHHVFVWMVVLSVVAFWFTWQLRRRQTIEAL</sequence>
<reference evidence="3" key="1">
    <citation type="submission" date="2015-10" db="EMBL/GenBank/DDBJ databases">
        <authorList>
            <person name="Gilbert D.G."/>
        </authorList>
    </citation>
    <scope>NUCLEOTIDE SEQUENCE</scope>
</reference>
<dbReference type="PANTHER" id="PTHR11360">
    <property type="entry name" value="MONOCARBOXYLATE TRANSPORTER"/>
    <property type="match status" value="1"/>
</dbReference>
<dbReference type="PANTHER" id="PTHR11360:SF284">
    <property type="entry name" value="EG:103B4.3 PROTEIN-RELATED"/>
    <property type="match status" value="1"/>
</dbReference>
<dbReference type="InterPro" id="IPR011701">
    <property type="entry name" value="MFS"/>
</dbReference>
<feature type="transmembrane region" description="Helical" evidence="1">
    <location>
        <begin position="105"/>
        <end position="129"/>
    </location>
</feature>
<feature type="transmembrane region" description="Helical" evidence="1">
    <location>
        <begin position="311"/>
        <end position="333"/>
    </location>
</feature>
<dbReference type="AlphaFoldDB" id="A0A161JPJ3"/>
<dbReference type="GO" id="GO:0022857">
    <property type="term" value="F:transmembrane transporter activity"/>
    <property type="evidence" value="ECO:0007669"/>
    <property type="project" value="InterPro"/>
</dbReference>